<feature type="region of interest" description="Disordered" evidence="1">
    <location>
        <begin position="547"/>
        <end position="605"/>
    </location>
</feature>
<evidence type="ECO:0000313" key="3">
    <source>
        <dbReference type="Proteomes" id="UP000242877"/>
    </source>
</evidence>
<keyword evidence="3" id="KW-1185">Reference proteome</keyword>
<gene>
    <name evidence="2" type="ORF">AAP_03520</name>
</gene>
<dbReference type="Proteomes" id="UP000242877">
    <property type="component" value="Unassembled WGS sequence"/>
</dbReference>
<sequence length="605" mass="68415">MDTPPPLLPPRSHHPMRRNRRARCRPMSRDNSSSGRMRTICSRRPRGHNQRRVQIHPHWNVPTGRDFPNYYNQRNPDFSCLALPVITNSPSDLSDDLKPQYVARMLSPSVIVDRPEHRRGGRDDGDGDGELRYGDLEKDKPCMVWEDLKYPEEMFERDWAYHQPFGPDRTACEPRVPQKPQKAASNKSTQATEKKGAEKRDDDSLAVCQPHSKRSSRAGSERPNDFTIGFTSVDRLPIHRQHANLVRLLQLVQSNAEQSRELSSLLSRLIAQSSHDPYEEEFMNHDLPRPFVKPIREQPEDPGPKIAVAGGDSPSPPRDTRFFGQGHMVDRADVNAEKDSVNGNNDEKTSNMANMDNMSTLPAPTSALASASHSPAPGSDIVACPMMTFSEPSGHYAETHHELDLPTGDVAMRSYHSQDPPKRFGTFYSRKYTSRDFPPVFHEKPSCDCARKMSHIGSPKYTCPGYANCHVCPVNTGTRCQHVGGSCYWCRRRKEPKMSSHERSAKERVHKSQRKSTRRRGENKKSDVSSFELSNAFIEQVQKSGAFDPVQHNGNTMVNSKPHTQGVCAAEDTHMAEQDASIGYPTPPSSPECAHRRSRRYRYMD</sequence>
<reference evidence="2 3" key="1">
    <citation type="journal article" date="2016" name="Genome Biol. Evol.">
        <title>Divergent and convergent evolution of fungal pathogenicity.</title>
        <authorList>
            <person name="Shang Y."/>
            <person name="Xiao G."/>
            <person name="Zheng P."/>
            <person name="Cen K."/>
            <person name="Zhan S."/>
            <person name="Wang C."/>
        </authorList>
    </citation>
    <scope>NUCLEOTIDE SEQUENCE [LARGE SCALE GENOMIC DNA]</scope>
    <source>
        <strain evidence="2 3">ARSEF 7405</strain>
    </source>
</reference>
<dbReference type="EMBL" id="AZGZ01000014">
    <property type="protein sequence ID" value="KZZ91350.1"/>
    <property type="molecule type" value="Genomic_DNA"/>
</dbReference>
<feature type="compositionally biased region" description="Basic and acidic residues" evidence="1">
    <location>
        <begin position="498"/>
        <end position="507"/>
    </location>
</feature>
<feature type="compositionally biased region" description="Basic residues" evidence="1">
    <location>
        <begin position="596"/>
        <end position="605"/>
    </location>
</feature>
<evidence type="ECO:0000256" key="1">
    <source>
        <dbReference type="SAM" id="MobiDB-lite"/>
    </source>
</evidence>
<name>A0A166NNR3_9EURO</name>
<feature type="compositionally biased region" description="Low complexity" evidence="1">
    <location>
        <begin position="359"/>
        <end position="376"/>
    </location>
</feature>
<feature type="compositionally biased region" description="Polar residues" evidence="1">
    <location>
        <begin position="552"/>
        <end position="563"/>
    </location>
</feature>
<feature type="compositionally biased region" description="Basic residues" evidence="1">
    <location>
        <begin position="508"/>
        <end position="518"/>
    </location>
</feature>
<feature type="region of interest" description="Disordered" evidence="1">
    <location>
        <begin position="113"/>
        <end position="134"/>
    </location>
</feature>
<comment type="caution">
    <text evidence="2">The sequence shown here is derived from an EMBL/GenBank/DDBJ whole genome shotgun (WGS) entry which is preliminary data.</text>
</comment>
<dbReference type="OrthoDB" id="10452037at2759"/>
<feature type="compositionally biased region" description="Basic residues" evidence="1">
    <location>
        <begin position="11"/>
        <end position="26"/>
    </location>
</feature>
<feature type="region of interest" description="Disordered" evidence="1">
    <location>
        <begin position="170"/>
        <end position="225"/>
    </location>
</feature>
<feature type="region of interest" description="Disordered" evidence="1">
    <location>
        <begin position="498"/>
        <end position="529"/>
    </location>
</feature>
<accession>A0A166NNR3</accession>
<feature type="region of interest" description="Disordered" evidence="1">
    <location>
        <begin position="1"/>
        <end position="50"/>
    </location>
</feature>
<proteinExistence type="predicted"/>
<dbReference type="AlphaFoldDB" id="A0A166NNR3"/>
<protein>
    <submittedName>
        <fullName evidence="2">Uncharacterized protein</fullName>
    </submittedName>
</protein>
<feature type="compositionally biased region" description="Basic and acidic residues" evidence="1">
    <location>
        <begin position="192"/>
        <end position="203"/>
    </location>
</feature>
<feature type="region of interest" description="Disordered" evidence="1">
    <location>
        <begin position="297"/>
        <end position="376"/>
    </location>
</feature>
<feature type="compositionally biased region" description="Basic and acidic residues" evidence="1">
    <location>
        <begin position="328"/>
        <end position="349"/>
    </location>
</feature>
<dbReference type="VEuPathDB" id="FungiDB:AAP_03520"/>
<organism evidence="2 3">
    <name type="scientific">Ascosphaera apis ARSEF 7405</name>
    <dbReference type="NCBI Taxonomy" id="392613"/>
    <lineage>
        <taxon>Eukaryota</taxon>
        <taxon>Fungi</taxon>
        <taxon>Dikarya</taxon>
        <taxon>Ascomycota</taxon>
        <taxon>Pezizomycotina</taxon>
        <taxon>Eurotiomycetes</taxon>
        <taxon>Eurotiomycetidae</taxon>
        <taxon>Onygenales</taxon>
        <taxon>Ascosphaeraceae</taxon>
        <taxon>Ascosphaera</taxon>
    </lineage>
</organism>
<feature type="compositionally biased region" description="Basic residues" evidence="1">
    <location>
        <begin position="41"/>
        <end position="50"/>
    </location>
</feature>
<evidence type="ECO:0000313" key="2">
    <source>
        <dbReference type="EMBL" id="KZZ91350.1"/>
    </source>
</evidence>